<feature type="compositionally biased region" description="Pro residues" evidence="1">
    <location>
        <begin position="9"/>
        <end position="19"/>
    </location>
</feature>
<dbReference type="Proteomes" id="UP000324222">
    <property type="component" value="Unassembled WGS sequence"/>
</dbReference>
<evidence type="ECO:0000313" key="2">
    <source>
        <dbReference type="EMBL" id="MPC62435.1"/>
    </source>
</evidence>
<dbReference type="EMBL" id="VSRR010019671">
    <property type="protein sequence ID" value="MPC62435.1"/>
    <property type="molecule type" value="Genomic_DNA"/>
</dbReference>
<protein>
    <submittedName>
        <fullName evidence="2">Uncharacterized protein</fullName>
    </submittedName>
</protein>
<feature type="region of interest" description="Disordered" evidence="1">
    <location>
        <begin position="1"/>
        <end position="74"/>
    </location>
</feature>
<evidence type="ECO:0000256" key="1">
    <source>
        <dbReference type="SAM" id="MobiDB-lite"/>
    </source>
</evidence>
<proteinExistence type="predicted"/>
<accession>A0A5B7GYF0</accession>
<comment type="caution">
    <text evidence="2">The sequence shown here is derived from an EMBL/GenBank/DDBJ whole genome shotgun (WGS) entry which is preliminary data.</text>
</comment>
<evidence type="ECO:0000313" key="3">
    <source>
        <dbReference type="Proteomes" id="UP000324222"/>
    </source>
</evidence>
<dbReference type="AlphaFoldDB" id="A0A5B7GYF0"/>
<feature type="compositionally biased region" description="Low complexity" evidence="1">
    <location>
        <begin position="39"/>
        <end position="51"/>
    </location>
</feature>
<keyword evidence="3" id="KW-1185">Reference proteome</keyword>
<name>A0A5B7GYF0_PORTR</name>
<reference evidence="2 3" key="1">
    <citation type="submission" date="2019-05" db="EMBL/GenBank/DDBJ databases">
        <title>Another draft genome of Portunus trituberculatus and its Hox gene families provides insights of decapod evolution.</title>
        <authorList>
            <person name="Jeong J.-H."/>
            <person name="Song I."/>
            <person name="Kim S."/>
            <person name="Choi T."/>
            <person name="Kim D."/>
            <person name="Ryu S."/>
            <person name="Kim W."/>
        </authorList>
    </citation>
    <scope>NUCLEOTIDE SEQUENCE [LARGE SCALE GENOMIC DNA]</scope>
    <source>
        <tissue evidence="2">Muscle</tissue>
    </source>
</reference>
<sequence>MVRTSLPSPRTPIPRPRPGPRGVTPTSSLSLDSFMAQGPPAAAHRPAASRPTQPRRASPPRPHSTLGTPVGAALPSTLHCSDPCLVRVKRSPGRTPTSPINFNPRVALYIHIRYTAPQVAVMDTTGRIAEELQNMAQSLMVDPVFGSRGHRTALPRKR</sequence>
<gene>
    <name evidence="2" type="ORF">E2C01_056520</name>
</gene>
<organism evidence="2 3">
    <name type="scientific">Portunus trituberculatus</name>
    <name type="common">Swimming crab</name>
    <name type="synonym">Neptunus trituberculatus</name>
    <dbReference type="NCBI Taxonomy" id="210409"/>
    <lineage>
        <taxon>Eukaryota</taxon>
        <taxon>Metazoa</taxon>
        <taxon>Ecdysozoa</taxon>
        <taxon>Arthropoda</taxon>
        <taxon>Crustacea</taxon>
        <taxon>Multicrustacea</taxon>
        <taxon>Malacostraca</taxon>
        <taxon>Eumalacostraca</taxon>
        <taxon>Eucarida</taxon>
        <taxon>Decapoda</taxon>
        <taxon>Pleocyemata</taxon>
        <taxon>Brachyura</taxon>
        <taxon>Eubrachyura</taxon>
        <taxon>Portunoidea</taxon>
        <taxon>Portunidae</taxon>
        <taxon>Portuninae</taxon>
        <taxon>Portunus</taxon>
    </lineage>
</organism>